<dbReference type="PANTHER" id="PTHR48475:SF1">
    <property type="entry name" value="RNASE H TYPE-1 DOMAIN-CONTAINING PROTEIN"/>
    <property type="match status" value="1"/>
</dbReference>
<dbReference type="SUPFAM" id="SSF53098">
    <property type="entry name" value="Ribonuclease H-like"/>
    <property type="match status" value="1"/>
</dbReference>
<keyword evidence="5" id="KW-1185">Reference proteome</keyword>
<dbReference type="Proteomes" id="UP000257109">
    <property type="component" value="Unassembled WGS sequence"/>
</dbReference>
<feature type="non-terminal residue" evidence="4">
    <location>
        <position position="1"/>
    </location>
</feature>
<dbReference type="InterPro" id="IPR001584">
    <property type="entry name" value="Integrase_cat-core"/>
</dbReference>
<feature type="domain" description="Integrase catalytic" evidence="3">
    <location>
        <begin position="73"/>
        <end position="240"/>
    </location>
</feature>
<dbReference type="InterPro" id="IPR036397">
    <property type="entry name" value="RNaseH_sf"/>
</dbReference>
<accession>A0A371GF26</accession>
<dbReference type="Gene3D" id="3.30.420.10">
    <property type="entry name" value="Ribonuclease H-like superfamily/Ribonuclease H"/>
    <property type="match status" value="1"/>
</dbReference>
<dbReference type="GO" id="GO:0015074">
    <property type="term" value="P:DNA integration"/>
    <property type="evidence" value="ECO:0007669"/>
    <property type="project" value="InterPro"/>
</dbReference>
<sequence length="260" mass="30015">MVHCQQVGKAENDGKPWYHDIREYLKGGVYPLEVTENDKKRLRRLAIGFLLSGVILLSAWGSLRHSRQWPRPRPQNPSSRILLVQDGVRLLPTCEEMHEPKASNGHRFILVAIDYFTKWVEAASYANVTKSVVIKFIKRDIICYELLARIITNNGTNLNNKMMTELCEQFKIKHHNSTPYRPKMNEAVEAANKNLNKIIQKLVVTYKEWYDMLPYTLHLYQKINAHVHRGNPLLIGVRYRGGSPGRSRNTLSKSPSRGRV</sequence>
<protein>
    <submittedName>
        <fullName evidence="4">Pol polyprotein</fullName>
    </submittedName>
</protein>
<dbReference type="PROSITE" id="PS50994">
    <property type="entry name" value="INTEGRASE"/>
    <property type="match status" value="1"/>
</dbReference>
<evidence type="ECO:0000313" key="4">
    <source>
        <dbReference type="EMBL" id="RDX89182.1"/>
    </source>
</evidence>
<dbReference type="AlphaFoldDB" id="A0A371GF26"/>
<feature type="transmembrane region" description="Helical" evidence="2">
    <location>
        <begin position="45"/>
        <end position="63"/>
    </location>
</feature>
<dbReference type="GO" id="GO:0003676">
    <property type="term" value="F:nucleic acid binding"/>
    <property type="evidence" value="ECO:0007669"/>
    <property type="project" value="InterPro"/>
</dbReference>
<organism evidence="4 5">
    <name type="scientific">Mucuna pruriens</name>
    <name type="common">Velvet bean</name>
    <name type="synonym">Dolichos pruriens</name>
    <dbReference type="NCBI Taxonomy" id="157652"/>
    <lineage>
        <taxon>Eukaryota</taxon>
        <taxon>Viridiplantae</taxon>
        <taxon>Streptophyta</taxon>
        <taxon>Embryophyta</taxon>
        <taxon>Tracheophyta</taxon>
        <taxon>Spermatophyta</taxon>
        <taxon>Magnoliopsida</taxon>
        <taxon>eudicotyledons</taxon>
        <taxon>Gunneridae</taxon>
        <taxon>Pentapetalae</taxon>
        <taxon>rosids</taxon>
        <taxon>fabids</taxon>
        <taxon>Fabales</taxon>
        <taxon>Fabaceae</taxon>
        <taxon>Papilionoideae</taxon>
        <taxon>50 kb inversion clade</taxon>
        <taxon>NPAAA clade</taxon>
        <taxon>indigoferoid/millettioid clade</taxon>
        <taxon>Phaseoleae</taxon>
        <taxon>Mucuna</taxon>
    </lineage>
</organism>
<feature type="compositionally biased region" description="Polar residues" evidence="1">
    <location>
        <begin position="246"/>
        <end position="260"/>
    </location>
</feature>
<evidence type="ECO:0000256" key="1">
    <source>
        <dbReference type="SAM" id="MobiDB-lite"/>
    </source>
</evidence>
<reference evidence="4" key="1">
    <citation type="submission" date="2018-05" db="EMBL/GenBank/DDBJ databases">
        <title>Draft genome of Mucuna pruriens seed.</title>
        <authorList>
            <person name="Nnadi N.E."/>
            <person name="Vos R."/>
            <person name="Hasami M.H."/>
            <person name="Devisetty U.K."/>
            <person name="Aguiy J.C."/>
        </authorList>
    </citation>
    <scope>NUCLEOTIDE SEQUENCE [LARGE SCALE GENOMIC DNA]</scope>
    <source>
        <strain evidence="4">JCA_2017</strain>
    </source>
</reference>
<evidence type="ECO:0000256" key="2">
    <source>
        <dbReference type="SAM" id="Phobius"/>
    </source>
</evidence>
<proteinExistence type="predicted"/>
<dbReference type="PANTHER" id="PTHR48475">
    <property type="entry name" value="RIBONUCLEASE H"/>
    <property type="match status" value="1"/>
</dbReference>
<feature type="region of interest" description="Disordered" evidence="1">
    <location>
        <begin position="239"/>
        <end position="260"/>
    </location>
</feature>
<dbReference type="Pfam" id="PF00665">
    <property type="entry name" value="rve"/>
    <property type="match status" value="1"/>
</dbReference>
<evidence type="ECO:0000313" key="5">
    <source>
        <dbReference type="Proteomes" id="UP000257109"/>
    </source>
</evidence>
<dbReference type="EMBL" id="QJKJ01005746">
    <property type="protein sequence ID" value="RDX89182.1"/>
    <property type="molecule type" value="Genomic_DNA"/>
</dbReference>
<evidence type="ECO:0000259" key="3">
    <source>
        <dbReference type="PROSITE" id="PS50994"/>
    </source>
</evidence>
<name>A0A371GF26_MUCPR</name>
<keyword evidence="2" id="KW-0812">Transmembrane</keyword>
<dbReference type="OrthoDB" id="2016337at2759"/>
<gene>
    <name evidence="4" type="primary">pol</name>
    <name evidence="4" type="ORF">CR513_29116</name>
</gene>
<keyword evidence="2" id="KW-0472">Membrane</keyword>
<comment type="caution">
    <text evidence="4">The sequence shown here is derived from an EMBL/GenBank/DDBJ whole genome shotgun (WGS) entry which is preliminary data.</text>
</comment>
<dbReference type="InterPro" id="IPR012337">
    <property type="entry name" value="RNaseH-like_sf"/>
</dbReference>
<keyword evidence="2" id="KW-1133">Transmembrane helix</keyword>